<feature type="region of interest" description="Disordered" evidence="1">
    <location>
        <begin position="1765"/>
        <end position="1863"/>
    </location>
</feature>
<dbReference type="GO" id="GO:0005737">
    <property type="term" value="C:cytoplasm"/>
    <property type="evidence" value="ECO:0007669"/>
    <property type="project" value="TreeGrafter"/>
</dbReference>
<sequence>MGEGQTPAVAGTSDPALSPATSKGRLVSDADSDTSRLSSSTIVPQHGNSSHSSHMSQQRQEGKGFFLEDVSSDLYPGQKEDEQLPQQLHTGLTATEAERSEDIHERSLSIRSLASNGTTAMTSATSSSSDAHSAGHGSLFTSQGRAATRGAGPRDESGTRGASGEDDGASLGRSGSWASTTPTSPGDMDVTSSSLFAQPASASSLSSQHHRNAMGNKSANALLDETAVYSTTSANMFDSLGGNYSIGHGSQSSHGHAPALPPLMLSNVPIAPSRGQSLDGRKGVSRAQRERSTTTTTDNRYLKGAVGVESSRNEAQSRTASDLGRRRGGPSLSKSFVDVTTLARSLTVDDQAHHRRNKPLPIPAELLQREGGASGSVKTTQSNQLPRVSVSPAAASSAEDEASREREKPGLRSYLSRSSHLFKSSMARSSEASTSPVILSSPTSSSSSSSSSTVSVASSRNEGNVNGRSPSHSETHLSVSSAAERGRRSREPSAPSQMRSMHESSESVGTSLPTRSYSSFSFRRPAARKSTAWLTADAVDGGSASGKSSNSSSSSSNRRDKAGDSNLDRGSSTSSRSTQGGSTMNTTISTSSTASNVQQDKPSPSVLSSGGPALVCKEAKEGLEKKSSTSRPRFSKRFSFYEASAWTKGKQREVRDPLPAPLMVKKPETKAATAHEVPQSAEMVRGRSRSIEVLEIPGEEPEADVSPSSVLVEVGSPDIRSIPTPSSQASRDPRPSRLLSQRKVEQKDTTFPEAPPLSEEVWSAREGTLARLTSSLKRRPSSVASSNGAKAGGGGQVGTRTSAGKAGHSRTGSLASDLAMTAASQQKQRGSIGMNSSSGSNSAYASAESSLSHMTGAKAAHALKKSADPAVDAAWWGTSQTVPKGKEDGGEMPISHFRAAQLALEINEGIAGIGQLAMTANEDLDEEDSPASPASVTDNNPALENLSMETTVPSFDQSPEAKALEAVVPPAATSSTRRYSHRKSLSFGRILDPIRVKSRPSSAMGHHGKEGSNDDDGRRPSNAHSVTPSRRSSIELESVFNHLAPSSSAAQGPVSTSRSGPLASAKNLTRPPSPRKPQKPPPVSYRSPGQGKVQQRSAKPSVDAASVTTADERHRNGSLSTVSTATTVKAPDSTPTKRSSSVSGPSSNFSRGHRRNSSTVSMASSVAISDSEGDPLPPPRVSSRQGHRTKSEVRLEKVPLPTQAPPPRKRAMSRPSLSIDTNMDLEQGLVKRPSSALGMRSDLERGGRLRHGATGTEPRSDAVSAPRRGQPTLSIADDVEFLQALEHVRRAHQERIAKQTAEATRVEQMARLGMASGNRRANKSSVGGIGYPSAASSGATTIYGDKSGRARLASQGLGTWVKAEQKPPGPSSPRRQRAHQRSSSADGRLDGPSALQVRRTMHGERDPYERGPWHGDASAGVGVNGEDAPSALQLGVGRASGKLKDGPFINDDDWKKEVKALFVIRELVLTERSYARHLEALLQAIRALPCYNSGSSALTNAPRRRSTSALKPNGASVFSHGSNSSGSSSNNSVKGSAGPAPLHIQMMRNLLPQLITLSRTLANRIDEDPTAAGVGAAFRLVGVQMEATFVAWSAVAREIMDELRKTEGVKSKSIHKIGLISLINNPVEEGADEPTKIGIKSVPTSPTKAYASMHPTPSPPPPVPAPPLEIGVLVNSSVEERETMKAAASSSIGKRASTIVAKRRSTFSATPPSFLRPDMAREMSPQKGSATPSSSTSTSSSPYTSSPLCESPKALKKQHFVETDFMPTPTSSAGAASKTYSGGLPLQQQQHSSSASTSLGRRAIGAVVSSSTRSPLPSMLPPTIKSKSFLSASSSSRANSPASSSGKQHSPQMQQPQTTTTTLKKLGPLDVAIMPTQRIPRYLLLLKDLISNTPPQSLSHVRIQRSLDTVRKVAALCDSASKGVGGPTTRSGSTWR</sequence>
<feature type="compositionally biased region" description="Low complexity" evidence="1">
    <location>
        <begin position="386"/>
        <end position="397"/>
    </location>
</feature>
<feature type="compositionally biased region" description="Low complexity" evidence="1">
    <location>
        <begin position="540"/>
        <end position="556"/>
    </location>
</feature>
<feature type="compositionally biased region" description="Low complexity" evidence="1">
    <location>
        <begin position="114"/>
        <end position="138"/>
    </location>
</feature>
<reference evidence="3 4" key="1">
    <citation type="journal article" date="2018" name="Mol. Biol. Evol.">
        <title>Broad Genomic Sampling Reveals a Smut Pathogenic Ancestry of the Fungal Clade Ustilaginomycotina.</title>
        <authorList>
            <person name="Kijpornyongpan T."/>
            <person name="Mondo S.J."/>
            <person name="Barry K."/>
            <person name="Sandor L."/>
            <person name="Lee J."/>
            <person name="Lipzen A."/>
            <person name="Pangilinan J."/>
            <person name="LaButti K."/>
            <person name="Hainaut M."/>
            <person name="Henrissat B."/>
            <person name="Grigoriev I.V."/>
            <person name="Spatafora J.W."/>
            <person name="Aime M.C."/>
        </authorList>
    </citation>
    <scope>NUCLEOTIDE SEQUENCE [LARGE SCALE GENOMIC DNA]</scope>
    <source>
        <strain evidence="3 4">MCA 4198</strain>
    </source>
</reference>
<evidence type="ECO:0000259" key="2">
    <source>
        <dbReference type="PROSITE" id="PS50010"/>
    </source>
</evidence>
<dbReference type="RefSeq" id="XP_025377548.1">
    <property type="nucleotide sequence ID" value="XM_025521666.1"/>
</dbReference>
<feature type="domain" description="DH" evidence="2">
    <location>
        <begin position="1870"/>
        <end position="1920"/>
    </location>
</feature>
<feature type="compositionally biased region" description="Polar residues" evidence="1">
    <location>
        <begin position="506"/>
        <end position="517"/>
    </location>
</feature>
<feature type="compositionally biased region" description="Low complexity" evidence="1">
    <location>
        <begin position="1781"/>
        <end position="1800"/>
    </location>
</feature>
<feature type="region of interest" description="Disordered" evidence="1">
    <location>
        <begin position="1685"/>
        <end position="1751"/>
    </location>
</feature>
<feature type="compositionally biased region" description="Polar residues" evidence="1">
    <location>
        <begin position="376"/>
        <end position="385"/>
    </location>
</feature>
<feature type="compositionally biased region" description="Polar residues" evidence="1">
    <location>
        <begin position="1022"/>
        <end position="1031"/>
    </location>
</feature>
<feature type="region of interest" description="Disordered" evidence="1">
    <location>
        <begin position="271"/>
        <end position="333"/>
    </location>
</feature>
<feature type="compositionally biased region" description="Polar residues" evidence="1">
    <location>
        <begin position="596"/>
        <end position="608"/>
    </location>
</feature>
<feature type="compositionally biased region" description="Low complexity" evidence="1">
    <location>
        <begin position="1139"/>
        <end position="1150"/>
    </location>
</feature>
<feature type="region of interest" description="Disordered" evidence="1">
    <location>
        <begin position="990"/>
        <end position="1271"/>
    </location>
</feature>
<feature type="compositionally biased region" description="Low complexity" evidence="1">
    <location>
        <begin position="569"/>
        <end position="595"/>
    </location>
</feature>
<feature type="compositionally biased region" description="Low complexity" evidence="1">
    <location>
        <begin position="424"/>
        <end position="459"/>
    </location>
</feature>
<feature type="region of interest" description="Disordered" evidence="1">
    <location>
        <begin position="1314"/>
        <end position="1335"/>
    </location>
</feature>
<dbReference type="GO" id="GO:0005085">
    <property type="term" value="F:guanyl-nucleotide exchange factor activity"/>
    <property type="evidence" value="ECO:0007669"/>
    <property type="project" value="InterPro"/>
</dbReference>
<feature type="compositionally biased region" description="Basic and acidic residues" evidence="1">
    <location>
        <begin position="279"/>
        <end position="292"/>
    </location>
</feature>
<dbReference type="PANTHER" id="PTHR12673:SF159">
    <property type="entry name" value="LD03170P"/>
    <property type="match status" value="1"/>
</dbReference>
<feature type="compositionally biased region" description="Polar residues" evidence="1">
    <location>
        <begin position="1044"/>
        <end position="1059"/>
    </location>
</feature>
<feature type="compositionally biased region" description="Basic and acidic residues" evidence="1">
    <location>
        <begin position="96"/>
        <end position="108"/>
    </location>
</feature>
<dbReference type="PANTHER" id="PTHR12673">
    <property type="entry name" value="FACIOGENITAL DYSPLASIA PROTEIN"/>
    <property type="match status" value="1"/>
</dbReference>
<feature type="region of interest" description="Disordered" evidence="1">
    <location>
        <begin position="922"/>
        <end position="941"/>
    </location>
</feature>
<dbReference type="Proteomes" id="UP000245768">
    <property type="component" value="Unassembled WGS sequence"/>
</dbReference>
<proteinExistence type="predicted"/>
<feature type="compositionally biased region" description="Basic and acidic residues" evidence="1">
    <location>
        <begin position="557"/>
        <end position="567"/>
    </location>
</feature>
<dbReference type="Gene3D" id="1.20.900.10">
    <property type="entry name" value="Dbl homology (DH) domain"/>
    <property type="match status" value="1"/>
</dbReference>
<dbReference type="Pfam" id="PF00621">
    <property type="entry name" value="RhoGEF"/>
    <property type="match status" value="1"/>
</dbReference>
<feature type="region of interest" description="Disordered" evidence="1">
    <location>
        <begin position="1359"/>
        <end position="1429"/>
    </location>
</feature>
<keyword evidence="4" id="KW-1185">Reference proteome</keyword>
<feature type="compositionally biased region" description="Low complexity" evidence="1">
    <location>
        <begin position="1729"/>
        <end position="1747"/>
    </location>
</feature>
<organism evidence="3 4">
    <name type="scientific">Acaromyces ingoldii</name>
    <dbReference type="NCBI Taxonomy" id="215250"/>
    <lineage>
        <taxon>Eukaryota</taxon>
        <taxon>Fungi</taxon>
        <taxon>Dikarya</taxon>
        <taxon>Basidiomycota</taxon>
        <taxon>Ustilaginomycotina</taxon>
        <taxon>Exobasidiomycetes</taxon>
        <taxon>Exobasidiales</taxon>
        <taxon>Cryptobasidiaceae</taxon>
        <taxon>Acaromyces</taxon>
    </lineage>
</organism>
<feature type="compositionally biased region" description="Low complexity" evidence="1">
    <location>
        <begin position="830"/>
        <end position="844"/>
    </location>
</feature>
<feature type="region of interest" description="Disordered" evidence="1">
    <location>
        <begin position="538"/>
        <end position="612"/>
    </location>
</feature>
<feature type="compositionally biased region" description="Polar residues" evidence="1">
    <location>
        <begin position="1157"/>
        <end position="1168"/>
    </location>
</feature>
<protein>
    <recommendedName>
        <fullName evidence="2">DH domain-containing protein</fullName>
    </recommendedName>
</protein>
<feature type="compositionally biased region" description="Polar residues" evidence="1">
    <location>
        <begin position="460"/>
        <end position="472"/>
    </location>
</feature>
<accession>A0A316YLA8</accession>
<feature type="compositionally biased region" description="Low complexity" evidence="1">
    <location>
        <begin position="1826"/>
        <end position="1863"/>
    </location>
</feature>
<name>A0A316YLA8_9BASI</name>
<feature type="compositionally biased region" description="Polar residues" evidence="1">
    <location>
        <begin position="1117"/>
        <end position="1138"/>
    </location>
</feature>
<evidence type="ECO:0000313" key="3">
    <source>
        <dbReference type="EMBL" id="PWN90350.1"/>
    </source>
</evidence>
<feature type="compositionally biased region" description="Low complexity" evidence="1">
    <location>
        <begin position="45"/>
        <end position="58"/>
    </location>
</feature>
<gene>
    <name evidence="3" type="ORF">FA10DRAFT_266840</name>
</gene>
<dbReference type="STRING" id="215250.A0A316YLA8"/>
<dbReference type="InterPro" id="IPR051092">
    <property type="entry name" value="FYVE_RhoGEF_PH"/>
</dbReference>
<feature type="compositionally biased region" description="Basic and acidic residues" evidence="1">
    <location>
        <begin position="1401"/>
        <end position="1413"/>
    </location>
</feature>
<feature type="compositionally biased region" description="Polar residues" evidence="1">
    <location>
        <begin position="84"/>
        <end position="93"/>
    </location>
</feature>
<feature type="compositionally biased region" description="Pro residues" evidence="1">
    <location>
        <begin position="1071"/>
        <end position="1083"/>
    </location>
</feature>
<dbReference type="GeneID" id="37043582"/>
<dbReference type="OrthoDB" id="660555at2759"/>
<dbReference type="InParanoid" id="A0A316YLA8"/>
<feature type="compositionally biased region" description="Polar residues" evidence="1">
    <location>
        <begin position="932"/>
        <end position="941"/>
    </location>
</feature>
<feature type="compositionally biased region" description="Polar residues" evidence="1">
    <location>
        <begin position="1768"/>
        <end position="1780"/>
    </location>
</feature>
<feature type="region of interest" description="Disordered" evidence="1">
    <location>
        <begin position="1"/>
        <end position="192"/>
    </location>
</feature>
<feature type="region of interest" description="Disordered" evidence="1">
    <location>
        <begin position="371"/>
        <end position="517"/>
    </location>
</feature>
<dbReference type="InterPro" id="IPR035899">
    <property type="entry name" value="DBL_dom_sf"/>
</dbReference>
<dbReference type="EMBL" id="KZ819636">
    <property type="protein sequence ID" value="PWN90350.1"/>
    <property type="molecule type" value="Genomic_DNA"/>
</dbReference>
<dbReference type="PROSITE" id="PS50010">
    <property type="entry name" value="DH_2"/>
    <property type="match status" value="1"/>
</dbReference>
<dbReference type="InterPro" id="IPR000219">
    <property type="entry name" value="DH_dom"/>
</dbReference>
<feature type="region of interest" description="Disordered" evidence="1">
    <location>
        <begin position="1496"/>
        <end position="1539"/>
    </location>
</feature>
<feature type="compositionally biased region" description="Basic and acidic residues" evidence="1">
    <location>
        <begin position="1007"/>
        <end position="1019"/>
    </location>
</feature>
<feature type="compositionally biased region" description="Basic and acidic residues" evidence="1">
    <location>
        <begin position="401"/>
        <end position="410"/>
    </location>
</feature>
<feature type="compositionally biased region" description="Low complexity" evidence="1">
    <location>
        <begin position="1514"/>
        <end position="1538"/>
    </location>
</feature>
<feature type="region of interest" description="Disordered" evidence="1">
    <location>
        <begin position="698"/>
        <end position="844"/>
    </location>
</feature>
<evidence type="ECO:0000313" key="4">
    <source>
        <dbReference type="Proteomes" id="UP000245768"/>
    </source>
</evidence>
<evidence type="ECO:0000256" key="1">
    <source>
        <dbReference type="SAM" id="MobiDB-lite"/>
    </source>
</evidence>
<dbReference type="SUPFAM" id="SSF48065">
    <property type="entry name" value="DBL homology domain (DH-domain)"/>
    <property type="match status" value="1"/>
</dbReference>